<protein>
    <submittedName>
        <fullName evidence="1">ImmA/IrrE family metallo-endopeptidase</fullName>
    </submittedName>
</protein>
<dbReference type="Proteomes" id="UP001529201">
    <property type="component" value="Unassembled WGS sequence"/>
</dbReference>
<dbReference type="RefSeq" id="WP_010276522.1">
    <property type="nucleotide sequence ID" value="NZ_CP065993.1"/>
</dbReference>
<evidence type="ECO:0000313" key="1">
    <source>
        <dbReference type="EMBL" id="MDG9733444.1"/>
    </source>
</evidence>
<dbReference type="GeneID" id="64345008"/>
<comment type="caution">
    <text evidence="1">The sequence shown here is derived from an EMBL/GenBank/DDBJ whole genome shotgun (WGS) entry which is preliminary data.</text>
</comment>
<accession>A0ABT6HD62</accession>
<gene>
    <name evidence="1" type="ORF">P1N92_04830</name>
</gene>
<organism evidence="1 2">
    <name type="scientific">Leuconostoc pseudomesenteroides</name>
    <dbReference type="NCBI Taxonomy" id="33968"/>
    <lineage>
        <taxon>Bacteria</taxon>
        <taxon>Bacillati</taxon>
        <taxon>Bacillota</taxon>
        <taxon>Bacilli</taxon>
        <taxon>Lactobacillales</taxon>
        <taxon>Lactobacillaceae</taxon>
        <taxon>Leuconostoc</taxon>
    </lineage>
</organism>
<evidence type="ECO:0000313" key="2">
    <source>
        <dbReference type="Proteomes" id="UP001529201"/>
    </source>
</evidence>
<sequence length="144" mass="16701">MTEFYNYSEQLYPEIVQNVESIARKNNVIVILADNLLSHVPDTALVKSRAIIMNANFDIGVDYCYRLSHELSHILYGDHEAQAVYQFSEFGKRGEELLAHRNAIKMLMSIEMPTTVNGFMEYYRIPSWLEHYANETFKSLSVVE</sequence>
<dbReference type="EMBL" id="JARGDN010000004">
    <property type="protein sequence ID" value="MDG9733444.1"/>
    <property type="molecule type" value="Genomic_DNA"/>
</dbReference>
<proteinExistence type="predicted"/>
<name>A0ABT6HD62_LEUPS</name>
<keyword evidence="2" id="KW-1185">Reference proteome</keyword>
<reference evidence="1 2" key="1">
    <citation type="submission" date="2023-02" db="EMBL/GenBank/DDBJ databases">
        <title>Antimicrobial susceptibility testing and tentative epidemiological cut-off values for Lactobacillaceae family species intended for ingestion.</title>
        <authorList>
            <person name="Noehr-Meldgaard K."/>
            <person name="Struve C."/>
            <person name="Ingmer H."/>
            <person name="Koza A."/>
            <person name="Al-Nakeeb K."/>
            <person name="Agersoe Y."/>
        </authorList>
    </citation>
    <scope>NUCLEOTIDE SEQUENCE [LARGE SCALE GENOMIC DNA]</scope>
    <source>
        <strain evidence="1 2">DSM 20193</strain>
    </source>
</reference>